<reference evidence="1 2" key="1">
    <citation type="submission" date="2021-02" db="EMBL/GenBank/DDBJ databases">
        <title>Actinophytocola xerophila sp. nov., isolated from soil of cotton cropping field.</title>
        <authorList>
            <person name="Huang R."/>
            <person name="Chen X."/>
            <person name="Ge X."/>
            <person name="Liu W."/>
        </authorList>
    </citation>
    <scope>NUCLEOTIDE SEQUENCE [LARGE SCALE GENOMIC DNA]</scope>
    <source>
        <strain evidence="1 2">S1-96</strain>
    </source>
</reference>
<dbReference type="EMBL" id="JAFFZE010000032">
    <property type="protein sequence ID" value="MCT2588111.1"/>
    <property type="molecule type" value="Genomic_DNA"/>
</dbReference>
<name>A0ABT2JJR2_9PSEU</name>
<proteinExistence type="predicted"/>
<dbReference type="GO" id="GO:0016491">
    <property type="term" value="F:oxidoreductase activity"/>
    <property type="evidence" value="ECO:0007669"/>
    <property type="project" value="UniProtKB-KW"/>
</dbReference>
<comment type="caution">
    <text evidence="1">The sequence shown here is derived from an EMBL/GenBank/DDBJ whole genome shotgun (WGS) entry which is preliminary data.</text>
</comment>
<dbReference type="RefSeq" id="WP_260196049.1">
    <property type="nucleotide sequence ID" value="NZ_JAFFZE010000032.1"/>
</dbReference>
<dbReference type="InterPro" id="IPR053137">
    <property type="entry name" value="NLR-like"/>
</dbReference>
<organism evidence="1 2">
    <name type="scientific">Actinophytocola gossypii</name>
    <dbReference type="NCBI Taxonomy" id="2812003"/>
    <lineage>
        <taxon>Bacteria</taxon>
        <taxon>Bacillati</taxon>
        <taxon>Actinomycetota</taxon>
        <taxon>Actinomycetes</taxon>
        <taxon>Pseudonocardiales</taxon>
        <taxon>Pseudonocardiaceae</taxon>
    </lineage>
</organism>
<gene>
    <name evidence="1" type="ORF">JT362_33880</name>
</gene>
<dbReference type="SUPFAM" id="SSF48452">
    <property type="entry name" value="TPR-like"/>
    <property type="match status" value="2"/>
</dbReference>
<accession>A0ABT2JJR2</accession>
<dbReference type="Pfam" id="PF13374">
    <property type="entry name" value="TPR_10"/>
    <property type="match status" value="2"/>
</dbReference>
<dbReference type="GO" id="GO:0005524">
    <property type="term" value="F:ATP binding"/>
    <property type="evidence" value="ECO:0007669"/>
    <property type="project" value="UniProtKB-KW"/>
</dbReference>
<dbReference type="PANTHER" id="PTHR46082:SF6">
    <property type="entry name" value="AAA+ ATPASE DOMAIN-CONTAINING PROTEIN-RELATED"/>
    <property type="match status" value="1"/>
</dbReference>
<dbReference type="InterPro" id="IPR011990">
    <property type="entry name" value="TPR-like_helical_dom_sf"/>
</dbReference>
<dbReference type="Proteomes" id="UP001156441">
    <property type="component" value="Unassembled WGS sequence"/>
</dbReference>
<dbReference type="Pfam" id="PF13424">
    <property type="entry name" value="TPR_12"/>
    <property type="match status" value="1"/>
</dbReference>
<sequence>MRRHGSVRSVRDPVTIGVHRAVGGTPPYVRRDRHDELVDLLRPGRFALVVGDAAAGKSRLAWAATSAALGRHRLFAPAPTDLAATVAEMATARRAVLWLDDLDRFLDVLTPGTLDDLLVGGHRVAVATMRRHEYELLTTESDRTLAECRHRLLATAELIHLAPAFSAAELARARRVPALADALAHTDRLPEHLAGGPRLLARWRDGTHPRGAALVSAAVDCRRAGFRGPLPVALLDEVQARYQPGESTADAWAWATEPDPSPLLARDGDTVTVFDYLVDHTQRTHPFDPVPDEVLRTALRHAGTTDARSMGHAAGRAGRYQLALEMHARTLDDPIDTPADLVENLSRRNSHAAILGHLGRHEEALACHRDVLDARRHLLGPDHPDTLVSRTNVGVALNALGRYEAALTEHRGVLSTRNRLLGPDHPDTLTSRDHVAAVLNNLGRQDEALTAHRAELDACVRVLGATHPDTLVSRHNLAAVLMGMGRFREAATELRDVLSSRRHILGPDHPDTRTSRTELIAVMLENARYG</sequence>
<dbReference type="Gene3D" id="1.25.40.10">
    <property type="entry name" value="Tetratricopeptide repeat domain"/>
    <property type="match status" value="1"/>
</dbReference>
<keyword evidence="2" id="KW-1185">Reference proteome</keyword>
<dbReference type="PANTHER" id="PTHR46082">
    <property type="entry name" value="ATP/GTP-BINDING PROTEIN-RELATED"/>
    <property type="match status" value="1"/>
</dbReference>
<evidence type="ECO:0000313" key="1">
    <source>
        <dbReference type="EMBL" id="MCT2588111.1"/>
    </source>
</evidence>
<keyword evidence="1" id="KW-0547">Nucleotide-binding</keyword>
<evidence type="ECO:0000313" key="2">
    <source>
        <dbReference type="Proteomes" id="UP001156441"/>
    </source>
</evidence>
<protein>
    <submittedName>
        <fullName evidence="1">ATP-binding protein</fullName>
    </submittedName>
</protein>
<keyword evidence="1" id="KW-0067">ATP-binding</keyword>
<keyword evidence="1" id="KW-0560">Oxidoreductase</keyword>